<feature type="transmembrane region" description="Helical" evidence="1">
    <location>
        <begin position="21"/>
        <end position="43"/>
    </location>
</feature>
<dbReference type="OrthoDB" id="10582789at2759"/>
<name>A0A2P5Y959_GOSBA</name>
<evidence type="ECO:0000256" key="1">
    <source>
        <dbReference type="SAM" id="Phobius"/>
    </source>
</evidence>
<dbReference type="AlphaFoldDB" id="A0A2P5Y959"/>
<dbReference type="EMBL" id="KZ663520">
    <property type="protein sequence ID" value="PPS12061.1"/>
    <property type="molecule type" value="Genomic_DNA"/>
</dbReference>
<gene>
    <name evidence="2" type="ORF">GOBAR_AA08587</name>
</gene>
<protein>
    <submittedName>
        <fullName evidence="2">Uncharacterized protein</fullName>
    </submittedName>
</protein>
<keyword evidence="1" id="KW-0812">Transmembrane</keyword>
<sequence>MCEAMEDSFLLPLSWKRASTFLCTLSFIVSSMTIGSLLANFSISPSGSPWHISLIAASAASLLSEGFRFPTRWSSSSKDMRIFQRSLASDEVVAQYQRLRVGRVLALEKVLTAKNVFRFCLKDLSLNGWRASDNQQIA</sequence>
<accession>A0A2P5Y959</accession>
<evidence type="ECO:0000313" key="2">
    <source>
        <dbReference type="EMBL" id="PPS12061.1"/>
    </source>
</evidence>
<dbReference type="Proteomes" id="UP000239757">
    <property type="component" value="Unassembled WGS sequence"/>
</dbReference>
<reference evidence="2 3" key="1">
    <citation type="submission" date="2015-01" db="EMBL/GenBank/DDBJ databases">
        <title>Genome of allotetraploid Gossypium barbadense reveals genomic plasticity and fiber elongation in cotton evolution.</title>
        <authorList>
            <person name="Chen X."/>
            <person name="Liu X."/>
            <person name="Zhao B."/>
            <person name="Zheng H."/>
            <person name="Hu Y."/>
            <person name="Lu G."/>
            <person name="Yang C."/>
            <person name="Chen J."/>
            <person name="Shan C."/>
            <person name="Zhang L."/>
            <person name="Zhou Y."/>
            <person name="Wang L."/>
            <person name="Guo W."/>
            <person name="Bai Y."/>
            <person name="Ruan J."/>
            <person name="Shangguan X."/>
            <person name="Mao Y."/>
            <person name="Jiang J."/>
            <person name="Zhu Y."/>
            <person name="Lei J."/>
            <person name="Kang H."/>
            <person name="Chen S."/>
            <person name="He X."/>
            <person name="Wang R."/>
            <person name="Wang Y."/>
            <person name="Chen J."/>
            <person name="Wang L."/>
            <person name="Yu S."/>
            <person name="Wang B."/>
            <person name="Wei J."/>
            <person name="Song S."/>
            <person name="Lu X."/>
            <person name="Gao Z."/>
            <person name="Gu W."/>
            <person name="Deng X."/>
            <person name="Ma D."/>
            <person name="Wang S."/>
            <person name="Liang W."/>
            <person name="Fang L."/>
            <person name="Cai C."/>
            <person name="Zhu X."/>
            <person name="Zhou B."/>
            <person name="Zhang Y."/>
            <person name="Chen Z."/>
            <person name="Xu S."/>
            <person name="Zhu R."/>
            <person name="Wang S."/>
            <person name="Zhang T."/>
            <person name="Zhao G."/>
        </authorList>
    </citation>
    <scope>NUCLEOTIDE SEQUENCE [LARGE SCALE GENOMIC DNA]</scope>
    <source>
        <strain evidence="3">cv. Xinhai21</strain>
        <tissue evidence="2">Leaf</tissue>
    </source>
</reference>
<keyword evidence="1" id="KW-1133">Transmembrane helix</keyword>
<organism evidence="2 3">
    <name type="scientific">Gossypium barbadense</name>
    <name type="common">Sea Island cotton</name>
    <name type="synonym">Hibiscus barbadensis</name>
    <dbReference type="NCBI Taxonomy" id="3634"/>
    <lineage>
        <taxon>Eukaryota</taxon>
        <taxon>Viridiplantae</taxon>
        <taxon>Streptophyta</taxon>
        <taxon>Embryophyta</taxon>
        <taxon>Tracheophyta</taxon>
        <taxon>Spermatophyta</taxon>
        <taxon>Magnoliopsida</taxon>
        <taxon>eudicotyledons</taxon>
        <taxon>Gunneridae</taxon>
        <taxon>Pentapetalae</taxon>
        <taxon>rosids</taxon>
        <taxon>malvids</taxon>
        <taxon>Malvales</taxon>
        <taxon>Malvaceae</taxon>
        <taxon>Malvoideae</taxon>
        <taxon>Gossypium</taxon>
    </lineage>
</organism>
<keyword evidence="1" id="KW-0472">Membrane</keyword>
<proteinExistence type="predicted"/>
<evidence type="ECO:0000313" key="3">
    <source>
        <dbReference type="Proteomes" id="UP000239757"/>
    </source>
</evidence>